<proteinExistence type="predicted"/>
<dbReference type="EMBL" id="RHXE01000022">
    <property type="protein sequence ID" value="RSE22414.1"/>
    <property type="molecule type" value="Genomic_DNA"/>
</dbReference>
<dbReference type="AlphaFoldDB" id="A0A427UQ79"/>
<organism evidence="1 2">
    <name type="scientific">Acinetobacter johnsonii</name>
    <dbReference type="NCBI Taxonomy" id="40214"/>
    <lineage>
        <taxon>Bacteria</taxon>
        <taxon>Pseudomonadati</taxon>
        <taxon>Pseudomonadota</taxon>
        <taxon>Gammaproteobacteria</taxon>
        <taxon>Moraxellales</taxon>
        <taxon>Moraxellaceae</taxon>
        <taxon>Acinetobacter</taxon>
    </lineage>
</organism>
<comment type="caution">
    <text evidence="1">The sequence shown here is derived from an EMBL/GenBank/DDBJ whole genome shotgun (WGS) entry which is preliminary data.</text>
</comment>
<accession>A0A427UQ79</accession>
<evidence type="ECO:0000313" key="2">
    <source>
        <dbReference type="Proteomes" id="UP000277537"/>
    </source>
</evidence>
<dbReference type="Proteomes" id="UP000277537">
    <property type="component" value="Unassembled WGS sequence"/>
</dbReference>
<gene>
    <name evidence="1" type="ORF">EGT73_10520</name>
</gene>
<name>A0A427UQ79_ACIJO</name>
<protein>
    <submittedName>
        <fullName evidence="1">Uncharacterized protein</fullName>
    </submittedName>
</protein>
<dbReference type="RefSeq" id="WP_004815262.1">
    <property type="nucleotide sequence ID" value="NZ_RHXE01000022.1"/>
</dbReference>
<evidence type="ECO:0000313" key="1">
    <source>
        <dbReference type="EMBL" id="RSE22414.1"/>
    </source>
</evidence>
<sequence>MKMFFKGVSLSSIRKANQNMIEGKKADASSLPASIQHDILNRRYSAQEINNAYARAVSKG</sequence>
<reference evidence="1 2" key="1">
    <citation type="submission" date="2018-10" db="EMBL/GenBank/DDBJ databases">
        <title>Transmission dynamics of multidrug resistant bacteria on intensive care unit surfaces.</title>
        <authorList>
            <person name="D'Souza A.W."/>
            <person name="Potter R.F."/>
            <person name="Wallace M."/>
            <person name="Shupe A."/>
            <person name="Patel S."/>
            <person name="Sun S."/>
            <person name="Gul D."/>
            <person name="Kwon J.H."/>
            <person name="Andleeb S."/>
            <person name="Burnham C.-A.D."/>
            <person name="Dantas G."/>
        </authorList>
    </citation>
    <scope>NUCLEOTIDE SEQUENCE [LARGE SCALE GENOMIC DNA]</scope>
    <source>
        <strain evidence="1 2">AJ_385</strain>
    </source>
</reference>